<dbReference type="Proteomes" id="UP001065549">
    <property type="component" value="Unassembled WGS sequence"/>
</dbReference>
<evidence type="ECO:0000313" key="3">
    <source>
        <dbReference type="Proteomes" id="UP001065549"/>
    </source>
</evidence>
<feature type="coiled-coil region" evidence="1">
    <location>
        <begin position="386"/>
        <end position="490"/>
    </location>
</feature>
<dbReference type="SUPFAM" id="SSF57997">
    <property type="entry name" value="Tropomyosin"/>
    <property type="match status" value="1"/>
</dbReference>
<evidence type="ECO:0000313" key="2">
    <source>
        <dbReference type="EMBL" id="MCU7379906.1"/>
    </source>
</evidence>
<accession>A0A9J6QWQ6</accession>
<organism evidence="2 3">
    <name type="scientific">Hominibacterium faecale</name>
    <dbReference type="NCBI Taxonomy" id="2839743"/>
    <lineage>
        <taxon>Bacteria</taxon>
        <taxon>Bacillati</taxon>
        <taxon>Bacillota</taxon>
        <taxon>Clostridia</taxon>
        <taxon>Peptostreptococcales</taxon>
        <taxon>Anaerovoracaceae</taxon>
        <taxon>Hominibacterium</taxon>
    </lineage>
</organism>
<proteinExistence type="predicted"/>
<sequence length="632" mass="67024">MALELIRINTSGLSPEQMCNALNQKLENLVQQLNMKLLLFDDQENHIIETRKTILTVEQAQSEFGQVITNNIAAIEGNIYKIHGDLADYKKVVAGELTAVDGYIQTLRGDFADYKTVIAGDINAATGKITVLTGDLADFKQLVTENLTAEDARIKTIIGDFADYKTIVAKDFQAATGRIDELSGNVASFLSGDFNSLKSDHAVLRELVFGSATGTQISTDFSNSVAALIGNGYIKDAMIDSLSFDKLSGFDINTTRFTVHSSDGKSQWKDNTILISDAARPRVQIGKDAGGDYNMYVWDAAGALMFDALGLTEKGIQREIIKDNMVAQDASINAAKLDIDSLFRVVNEDKSHTLKSTKVYFDSEKQTLDLVFNSMTTKIAGAQGDAEKAQAAADAAKTAADTANAAVTSAQAELDSAKTNLANVTSRVGATEEDVAAAQKAVETAQAAAEKAKSDAAAASQAASKAQAAADTAENNAQTALTQISAANGEISTLVQNMTSMGTELSATKTQSQQTADQFKWLVKSGSGATDFTLTDRVASLLSDQFNIDALTTFKNSAESGSQTVIDGGAIKAKSVKANSVDVDDIFAQDITATGSIRGATLHGAKTVGIGNYEFVELASGAMILRHVKKRG</sequence>
<dbReference type="RefSeq" id="WP_269478678.1">
    <property type="nucleotide sequence ID" value="NZ_JAOSHN010000007.1"/>
</dbReference>
<reference evidence="2" key="1">
    <citation type="submission" date="2022-09" db="EMBL/GenBank/DDBJ databases">
        <title>Culturomic study of gut microbiota in children with autism spectrum disorder.</title>
        <authorList>
            <person name="Efimov B.A."/>
            <person name="Chaplin A.V."/>
            <person name="Sokolova S.R."/>
            <person name="Pikina A.P."/>
            <person name="Korzhanova M."/>
            <person name="Belova V."/>
            <person name="Korostin D."/>
        </authorList>
    </citation>
    <scope>NUCLEOTIDE SEQUENCE</scope>
    <source>
        <strain evidence="2">ASD5510</strain>
    </source>
</reference>
<dbReference type="EMBL" id="JAOSHN010000007">
    <property type="protein sequence ID" value="MCU7379906.1"/>
    <property type="molecule type" value="Genomic_DNA"/>
</dbReference>
<evidence type="ECO:0000256" key="1">
    <source>
        <dbReference type="SAM" id="Coils"/>
    </source>
</evidence>
<gene>
    <name evidence="2" type="ORF">OBO34_16295</name>
</gene>
<comment type="caution">
    <text evidence="2">The sequence shown here is derived from an EMBL/GenBank/DDBJ whole genome shotgun (WGS) entry which is preliminary data.</text>
</comment>
<name>A0A9J6QWQ6_9FIRM</name>
<protein>
    <submittedName>
        <fullName evidence="2">Uncharacterized protein</fullName>
    </submittedName>
</protein>
<keyword evidence="3" id="KW-1185">Reference proteome</keyword>
<dbReference type="Gene3D" id="1.20.120.330">
    <property type="entry name" value="Nucleotidyltransferases domain 2"/>
    <property type="match status" value="1"/>
</dbReference>
<keyword evidence="1" id="KW-0175">Coiled coil</keyword>
<dbReference type="AlphaFoldDB" id="A0A9J6QWQ6"/>